<evidence type="ECO:0000313" key="2">
    <source>
        <dbReference type="EMBL" id="CAE0326711.1"/>
    </source>
</evidence>
<sequence length="88" mass="10137">MTRMVREELKEGRHDRYLTVAHRRPLAYLARAFEACLAALLGLPMRGIVHLLGGDRVRMELAVLLCHVGLLLVWLDCLQLLQKQVHLR</sequence>
<protein>
    <submittedName>
        <fullName evidence="2">Uncharacterized protein</fullName>
    </submittedName>
</protein>
<keyword evidence="1" id="KW-0472">Membrane</keyword>
<organism evidence="2">
    <name type="scientific">Strombidium inclinatum</name>
    <dbReference type="NCBI Taxonomy" id="197538"/>
    <lineage>
        <taxon>Eukaryota</taxon>
        <taxon>Sar</taxon>
        <taxon>Alveolata</taxon>
        <taxon>Ciliophora</taxon>
        <taxon>Intramacronucleata</taxon>
        <taxon>Spirotrichea</taxon>
        <taxon>Oligotrichia</taxon>
        <taxon>Strombidiidae</taxon>
        <taxon>Strombidium</taxon>
    </lineage>
</organism>
<proteinExistence type="predicted"/>
<feature type="transmembrane region" description="Helical" evidence="1">
    <location>
        <begin position="26"/>
        <end position="49"/>
    </location>
</feature>
<gene>
    <name evidence="2" type="ORF">SINC0208_LOCUS7338</name>
</gene>
<name>A0A7S3ILI5_9SPIT</name>
<keyword evidence="1" id="KW-1133">Transmembrane helix</keyword>
<dbReference type="EMBL" id="HBIH01018349">
    <property type="protein sequence ID" value="CAE0326711.1"/>
    <property type="molecule type" value="Transcribed_RNA"/>
</dbReference>
<reference evidence="2" key="1">
    <citation type="submission" date="2021-01" db="EMBL/GenBank/DDBJ databases">
        <authorList>
            <person name="Corre E."/>
            <person name="Pelletier E."/>
            <person name="Niang G."/>
            <person name="Scheremetjew M."/>
            <person name="Finn R."/>
            <person name="Kale V."/>
            <person name="Holt S."/>
            <person name="Cochrane G."/>
            <person name="Meng A."/>
            <person name="Brown T."/>
            <person name="Cohen L."/>
        </authorList>
    </citation>
    <scope>NUCLEOTIDE SEQUENCE</scope>
    <source>
        <strain evidence="2">S3</strain>
    </source>
</reference>
<keyword evidence="1" id="KW-0812">Transmembrane</keyword>
<accession>A0A7S3ILI5</accession>
<evidence type="ECO:0000256" key="1">
    <source>
        <dbReference type="SAM" id="Phobius"/>
    </source>
</evidence>
<dbReference type="AlphaFoldDB" id="A0A7S3ILI5"/>
<feature type="transmembrane region" description="Helical" evidence="1">
    <location>
        <begin position="61"/>
        <end position="81"/>
    </location>
</feature>